<name>A0ABW3MFM1_9PSEU</name>
<dbReference type="CDD" id="cd02042">
    <property type="entry name" value="ParAB_family"/>
    <property type="match status" value="1"/>
</dbReference>
<keyword evidence="3" id="KW-1185">Reference proteome</keyword>
<dbReference type="InterPro" id="IPR002586">
    <property type="entry name" value="CobQ/CobB/MinD/ParA_Nub-bd_dom"/>
</dbReference>
<protein>
    <recommendedName>
        <fullName evidence="1">CobQ/CobB/MinD/ParA nucleotide binding domain-containing protein</fullName>
    </recommendedName>
</protein>
<dbReference type="EMBL" id="JBHTIS010001271">
    <property type="protein sequence ID" value="MFD1047830.1"/>
    <property type="molecule type" value="Genomic_DNA"/>
</dbReference>
<evidence type="ECO:0000313" key="2">
    <source>
        <dbReference type="EMBL" id="MFD1047830.1"/>
    </source>
</evidence>
<dbReference type="SUPFAM" id="SSF52540">
    <property type="entry name" value="P-loop containing nucleoside triphosphate hydrolases"/>
    <property type="match status" value="1"/>
</dbReference>
<comment type="caution">
    <text evidence="2">The sequence shown here is derived from an EMBL/GenBank/DDBJ whole genome shotgun (WGS) entry which is preliminary data.</text>
</comment>
<organism evidence="2 3">
    <name type="scientific">Kibdelosporangium lantanae</name>
    <dbReference type="NCBI Taxonomy" id="1497396"/>
    <lineage>
        <taxon>Bacteria</taxon>
        <taxon>Bacillati</taxon>
        <taxon>Actinomycetota</taxon>
        <taxon>Actinomycetes</taxon>
        <taxon>Pseudonocardiales</taxon>
        <taxon>Pseudonocardiaceae</taxon>
        <taxon>Kibdelosporangium</taxon>
    </lineage>
</organism>
<dbReference type="InterPro" id="IPR050678">
    <property type="entry name" value="DNA_Partitioning_ATPase"/>
</dbReference>
<feature type="domain" description="CobQ/CobB/MinD/ParA nucleotide binding" evidence="1">
    <location>
        <begin position="5"/>
        <end position="173"/>
    </location>
</feature>
<dbReference type="Pfam" id="PF01656">
    <property type="entry name" value="CbiA"/>
    <property type="match status" value="1"/>
</dbReference>
<proteinExistence type="predicted"/>
<dbReference type="Proteomes" id="UP001597045">
    <property type="component" value="Unassembled WGS sequence"/>
</dbReference>
<dbReference type="InterPro" id="IPR027417">
    <property type="entry name" value="P-loop_NTPase"/>
</dbReference>
<reference evidence="3" key="1">
    <citation type="journal article" date="2019" name="Int. J. Syst. Evol. Microbiol.">
        <title>The Global Catalogue of Microorganisms (GCM) 10K type strain sequencing project: providing services to taxonomists for standard genome sequencing and annotation.</title>
        <authorList>
            <consortium name="The Broad Institute Genomics Platform"/>
            <consortium name="The Broad Institute Genome Sequencing Center for Infectious Disease"/>
            <person name="Wu L."/>
            <person name="Ma J."/>
        </authorList>
    </citation>
    <scope>NUCLEOTIDE SEQUENCE [LARGE SCALE GENOMIC DNA]</scope>
    <source>
        <strain evidence="3">JCM 31486</strain>
    </source>
</reference>
<dbReference type="PANTHER" id="PTHR13696:SF99">
    <property type="entry name" value="COBYRINIC ACID AC-DIAMIDE SYNTHASE"/>
    <property type="match status" value="1"/>
</dbReference>
<gene>
    <name evidence="2" type="ORF">ACFQ1S_20975</name>
</gene>
<evidence type="ECO:0000259" key="1">
    <source>
        <dbReference type="Pfam" id="PF01656"/>
    </source>
</evidence>
<sequence>MIRFAVVNLKGGSQKTTSTGFLLAALHEVGLPVCGVDGDGENLHLQKWQEQAPLPWPVIAMPVSNLHVQLPGILGDRYEAVGIDCPPMQAQKGTVASAIRWATHVVITMAPTPTDYDRLAPVLELIDESASMRPDSRPPHFAVLLTKVNKRAASGGVYRDIIEEAGTPVLKAEVGISDVYAQAWGSPIKNALRTPYGDAAIEIMNMGQEGDQA</sequence>
<dbReference type="PANTHER" id="PTHR13696">
    <property type="entry name" value="P-LOOP CONTAINING NUCLEOSIDE TRIPHOSPHATE HYDROLASE"/>
    <property type="match status" value="1"/>
</dbReference>
<dbReference type="Gene3D" id="3.40.50.300">
    <property type="entry name" value="P-loop containing nucleotide triphosphate hydrolases"/>
    <property type="match status" value="1"/>
</dbReference>
<evidence type="ECO:0000313" key="3">
    <source>
        <dbReference type="Proteomes" id="UP001597045"/>
    </source>
</evidence>
<accession>A0ABW3MFM1</accession>